<evidence type="ECO:0000313" key="2">
    <source>
        <dbReference type="EMBL" id="KAK0618813.1"/>
    </source>
</evidence>
<organism evidence="2 3">
    <name type="scientific">Immersiella caudata</name>
    <dbReference type="NCBI Taxonomy" id="314043"/>
    <lineage>
        <taxon>Eukaryota</taxon>
        <taxon>Fungi</taxon>
        <taxon>Dikarya</taxon>
        <taxon>Ascomycota</taxon>
        <taxon>Pezizomycotina</taxon>
        <taxon>Sordariomycetes</taxon>
        <taxon>Sordariomycetidae</taxon>
        <taxon>Sordariales</taxon>
        <taxon>Lasiosphaeriaceae</taxon>
        <taxon>Immersiella</taxon>
    </lineage>
</organism>
<proteinExistence type="predicted"/>
<dbReference type="InterPro" id="IPR031352">
    <property type="entry name" value="SesA"/>
</dbReference>
<dbReference type="Pfam" id="PF17107">
    <property type="entry name" value="SesA"/>
    <property type="match status" value="1"/>
</dbReference>
<sequence length="221" mass="23788">MILPTDVISLISAIVGIIDGAVKLYNAASDVSGAPEAVRDAAARLPLIKQTLMTAIAGLNRDAKESQELYSAMYTCLKSCYKKIEKLDGIFRKVISPRGASRARRLFGAARASIKEDTVVTLMDGIRDDLQVLAANYGIRLATRTEMKTLLQTISDEDPQPAEPRKEYNLHATAWNTGTGVQTTHFGVGDLVVGGQGPQVTGVFHQPLYFTSAGSPSQPSH</sequence>
<dbReference type="EMBL" id="JAULSU010000004">
    <property type="protein sequence ID" value="KAK0618813.1"/>
    <property type="molecule type" value="Genomic_DNA"/>
</dbReference>
<dbReference type="AlphaFoldDB" id="A0AA39WNS1"/>
<reference evidence="2" key="1">
    <citation type="submission" date="2023-06" db="EMBL/GenBank/DDBJ databases">
        <title>Genome-scale phylogeny and comparative genomics of the fungal order Sordariales.</title>
        <authorList>
            <consortium name="Lawrence Berkeley National Laboratory"/>
            <person name="Hensen N."/>
            <person name="Bonometti L."/>
            <person name="Westerberg I."/>
            <person name="Brannstrom I.O."/>
            <person name="Guillou S."/>
            <person name="Cros-Aarteil S."/>
            <person name="Calhoun S."/>
            <person name="Haridas S."/>
            <person name="Kuo A."/>
            <person name="Mondo S."/>
            <person name="Pangilinan J."/>
            <person name="Riley R."/>
            <person name="Labutti K."/>
            <person name="Andreopoulos B."/>
            <person name="Lipzen A."/>
            <person name="Chen C."/>
            <person name="Yanf M."/>
            <person name="Daum C."/>
            <person name="Ng V."/>
            <person name="Clum A."/>
            <person name="Steindorff A."/>
            <person name="Ohm R."/>
            <person name="Martin F."/>
            <person name="Silar P."/>
            <person name="Natvig D."/>
            <person name="Lalanne C."/>
            <person name="Gautier V."/>
            <person name="Ament-Velasquez S.L."/>
            <person name="Kruys A."/>
            <person name="Hutchinson M.I."/>
            <person name="Powell A.J."/>
            <person name="Barry K."/>
            <person name="Miller A.N."/>
            <person name="Grigoriev I.V."/>
            <person name="Debuchy R."/>
            <person name="Gladieux P."/>
            <person name="Thoren M.H."/>
            <person name="Johannesson H."/>
        </authorList>
    </citation>
    <scope>NUCLEOTIDE SEQUENCE</scope>
    <source>
        <strain evidence="2">CBS 606.72</strain>
    </source>
</reference>
<gene>
    <name evidence="2" type="ORF">B0T14DRAFT_431703</name>
</gene>
<keyword evidence="3" id="KW-1185">Reference proteome</keyword>
<evidence type="ECO:0000259" key="1">
    <source>
        <dbReference type="Pfam" id="PF17107"/>
    </source>
</evidence>
<feature type="domain" description="NACHT-NTPase and P-loop NTPases N-terminal" evidence="1">
    <location>
        <begin position="11"/>
        <end position="133"/>
    </location>
</feature>
<comment type="caution">
    <text evidence="2">The sequence shown here is derived from an EMBL/GenBank/DDBJ whole genome shotgun (WGS) entry which is preliminary data.</text>
</comment>
<name>A0AA39WNS1_9PEZI</name>
<protein>
    <recommendedName>
        <fullName evidence="1">NACHT-NTPase and P-loop NTPases N-terminal domain-containing protein</fullName>
    </recommendedName>
</protein>
<evidence type="ECO:0000313" key="3">
    <source>
        <dbReference type="Proteomes" id="UP001175000"/>
    </source>
</evidence>
<dbReference type="Proteomes" id="UP001175000">
    <property type="component" value="Unassembled WGS sequence"/>
</dbReference>
<accession>A0AA39WNS1</accession>